<evidence type="ECO:0000313" key="3">
    <source>
        <dbReference type="Proteomes" id="UP000006620"/>
    </source>
</evidence>
<evidence type="ECO:0000256" key="1">
    <source>
        <dbReference type="SAM" id="Phobius"/>
    </source>
</evidence>
<evidence type="ECO:0000313" key="2">
    <source>
        <dbReference type="EMBL" id="AEI40480.1"/>
    </source>
</evidence>
<dbReference type="Proteomes" id="UP000006620">
    <property type="component" value="Chromosome"/>
</dbReference>
<dbReference type="AlphaFoldDB" id="F8FR42"/>
<dbReference type="PATRIC" id="fig|1036673.3.peg.1713"/>
<dbReference type="EMBL" id="CP002869">
    <property type="protein sequence ID" value="AEI40480.1"/>
    <property type="molecule type" value="Genomic_DNA"/>
</dbReference>
<organism evidence="2 3">
    <name type="scientific">Paenibacillus mucilaginosus (strain KNP414)</name>
    <dbReference type="NCBI Taxonomy" id="1036673"/>
    <lineage>
        <taxon>Bacteria</taxon>
        <taxon>Bacillati</taxon>
        <taxon>Bacillota</taxon>
        <taxon>Bacilli</taxon>
        <taxon>Bacillales</taxon>
        <taxon>Paenibacillaceae</taxon>
        <taxon>Paenibacillus</taxon>
    </lineage>
</organism>
<gene>
    <name evidence="2" type="ordered locus">KNP414_01918</name>
</gene>
<keyword evidence="1" id="KW-0812">Transmembrane</keyword>
<proteinExistence type="predicted"/>
<dbReference type="InterPro" id="IPR008407">
    <property type="entry name" value="Brnchd-chn_aa_trnsp_AzlD"/>
</dbReference>
<name>F8FR42_PAEMK</name>
<accession>F8FR42</accession>
<dbReference type="HOGENOM" id="CLU_3009993_0_0_9"/>
<dbReference type="Pfam" id="PF05437">
    <property type="entry name" value="AzlD"/>
    <property type="match status" value="1"/>
</dbReference>
<keyword evidence="1" id="KW-0472">Membrane</keyword>
<reference evidence="2 3" key="2">
    <citation type="journal article" date="2013" name="Genome Announc.">
        <title>Genome Sequence of Growth-Improving Paenibacillus mucilaginosus Strain KNP414.</title>
        <authorList>
            <person name="Lu J.J."/>
            <person name="Wang J.F."/>
            <person name="Hu X.F."/>
        </authorList>
    </citation>
    <scope>NUCLEOTIDE SEQUENCE [LARGE SCALE GENOMIC DNA]</scope>
    <source>
        <strain evidence="2 3">KNP414</strain>
    </source>
</reference>
<reference evidence="3" key="1">
    <citation type="submission" date="2011-06" db="EMBL/GenBank/DDBJ databases">
        <title>Complete genome sequence of Paenibacillus mucilaginosus KNP414.</title>
        <authorList>
            <person name="Wang J."/>
            <person name="Hu S."/>
            <person name="Hu X."/>
            <person name="Zhang B."/>
            <person name="Dong D."/>
            <person name="Zhang S."/>
            <person name="Zhao K."/>
            <person name="Wu D."/>
        </authorList>
    </citation>
    <scope>NUCLEOTIDE SEQUENCE [LARGE SCALE GENOMIC DNA]</scope>
    <source>
        <strain evidence="3">KNP414</strain>
    </source>
</reference>
<keyword evidence="1" id="KW-1133">Transmembrane helix</keyword>
<sequence>MDENKVNITLNEEGLAAVVSMLAAVKTRSLLWTVFAGVLTFVITRRLFALLFNASW</sequence>
<dbReference type="KEGG" id="pms:KNP414_01918"/>
<feature type="transmembrane region" description="Helical" evidence="1">
    <location>
        <begin position="30"/>
        <end position="52"/>
    </location>
</feature>
<protein>
    <submittedName>
        <fullName evidence="2">Uncharacterized protein</fullName>
    </submittedName>
</protein>